<keyword evidence="2" id="KW-1185">Reference proteome</keyword>
<organism evidence="1 2">
    <name type="scientific">Mycena alexandri</name>
    <dbReference type="NCBI Taxonomy" id="1745969"/>
    <lineage>
        <taxon>Eukaryota</taxon>
        <taxon>Fungi</taxon>
        <taxon>Dikarya</taxon>
        <taxon>Basidiomycota</taxon>
        <taxon>Agaricomycotina</taxon>
        <taxon>Agaricomycetes</taxon>
        <taxon>Agaricomycetidae</taxon>
        <taxon>Agaricales</taxon>
        <taxon>Marasmiineae</taxon>
        <taxon>Mycenaceae</taxon>
        <taxon>Mycena</taxon>
    </lineage>
</organism>
<dbReference type="SUPFAM" id="SSF52047">
    <property type="entry name" value="RNI-like"/>
    <property type="match status" value="1"/>
</dbReference>
<reference evidence="1" key="1">
    <citation type="submission" date="2023-03" db="EMBL/GenBank/DDBJ databases">
        <title>Massive genome expansion in bonnet fungi (Mycena s.s.) driven by repeated elements and novel gene families across ecological guilds.</title>
        <authorList>
            <consortium name="Lawrence Berkeley National Laboratory"/>
            <person name="Harder C.B."/>
            <person name="Miyauchi S."/>
            <person name="Viragh M."/>
            <person name="Kuo A."/>
            <person name="Thoen E."/>
            <person name="Andreopoulos B."/>
            <person name="Lu D."/>
            <person name="Skrede I."/>
            <person name="Drula E."/>
            <person name="Henrissat B."/>
            <person name="Morin E."/>
            <person name="Kohler A."/>
            <person name="Barry K."/>
            <person name="LaButti K."/>
            <person name="Morin E."/>
            <person name="Salamov A."/>
            <person name="Lipzen A."/>
            <person name="Mereny Z."/>
            <person name="Hegedus B."/>
            <person name="Baldrian P."/>
            <person name="Stursova M."/>
            <person name="Weitz H."/>
            <person name="Taylor A."/>
            <person name="Grigoriev I.V."/>
            <person name="Nagy L.G."/>
            <person name="Martin F."/>
            <person name="Kauserud H."/>
        </authorList>
    </citation>
    <scope>NUCLEOTIDE SEQUENCE</scope>
    <source>
        <strain evidence="1">CBHHK200</strain>
    </source>
</reference>
<evidence type="ECO:0000313" key="1">
    <source>
        <dbReference type="EMBL" id="KAJ7019649.1"/>
    </source>
</evidence>
<proteinExistence type="predicted"/>
<dbReference type="Proteomes" id="UP001218188">
    <property type="component" value="Unassembled WGS sequence"/>
</dbReference>
<accession>A0AAD6S2I0</accession>
<dbReference type="EMBL" id="JARJCM010000287">
    <property type="protein sequence ID" value="KAJ7019649.1"/>
    <property type="molecule type" value="Genomic_DNA"/>
</dbReference>
<evidence type="ECO:0000313" key="2">
    <source>
        <dbReference type="Proteomes" id="UP001218188"/>
    </source>
</evidence>
<sequence>MHPHSARMRARLAQIDEQLLLLQKEKTTLQHALAAAIYPVLTLPAQITSEIFAQCAEHPFHREPDPKRAPLLLTYVCRAWRDIAIHDPALWNRVRFMCEHNSYSSHRRLLAKLYLERAGTTPLDLHVQSTVEAGGRPRLLQDVIDRASQWRKVIFIASVPTLRDQFLGQLDLLILETLSLTRNRDSPGFFHGGAFAVAPKLQVVTLWDNYNPSSIMLPWSQLTKLTIHDCTWKSCIEVLGSAPNLVDLTFDPIIPPSNRFSDAVLAPHLHLKHLSVGGPELHAVLGRLNLPNLEQLEVRPGSTFDDSESRPGLLSFFRRSPKLSRFFCTLVESRRSFLLPLLVEMPNLSVLDLTASSCEVDAILRNLHQSPSFLPFIQNMSLAVLYDKDGSNHIAADVLSEAVFARWTSGSNAVERRGFRVVWNYGPNMYTGERDIPMKQLVLDDRLLELRRQGVDIHIGTADISWI</sequence>
<gene>
    <name evidence="1" type="ORF">C8F04DRAFT_329687</name>
</gene>
<dbReference type="InterPro" id="IPR032675">
    <property type="entry name" value="LRR_dom_sf"/>
</dbReference>
<dbReference type="Gene3D" id="3.80.10.10">
    <property type="entry name" value="Ribonuclease Inhibitor"/>
    <property type="match status" value="1"/>
</dbReference>
<comment type="caution">
    <text evidence="1">The sequence shown here is derived from an EMBL/GenBank/DDBJ whole genome shotgun (WGS) entry which is preliminary data.</text>
</comment>
<protein>
    <recommendedName>
        <fullName evidence="3">F-box domain-containing protein</fullName>
    </recommendedName>
</protein>
<dbReference type="AlphaFoldDB" id="A0AAD6S2I0"/>
<name>A0AAD6S2I0_9AGAR</name>
<evidence type="ECO:0008006" key="3">
    <source>
        <dbReference type="Google" id="ProtNLM"/>
    </source>
</evidence>